<reference evidence="1" key="2">
    <citation type="submission" date="2025-08" db="UniProtKB">
        <authorList>
            <consortium name="Ensembl"/>
        </authorList>
    </citation>
    <scope>IDENTIFICATION</scope>
</reference>
<dbReference type="InterPro" id="IPR045860">
    <property type="entry name" value="Snake_toxin-like_sf"/>
</dbReference>
<evidence type="ECO:0000313" key="1">
    <source>
        <dbReference type="Ensembl" id="ENSENLP00000003101.1"/>
    </source>
</evidence>
<dbReference type="AlphaFoldDB" id="A0A665TKW8"/>
<reference evidence="1" key="3">
    <citation type="submission" date="2025-09" db="UniProtKB">
        <authorList>
            <consortium name="Ensembl"/>
        </authorList>
    </citation>
    <scope>IDENTIFICATION</scope>
</reference>
<accession>A0A665TKW8</accession>
<reference evidence="1" key="1">
    <citation type="submission" date="2021-04" db="EMBL/GenBank/DDBJ databases">
        <authorList>
            <consortium name="Wellcome Sanger Institute Data Sharing"/>
        </authorList>
    </citation>
    <scope>NUCLEOTIDE SEQUENCE [LARGE SCALE GENOMIC DNA]</scope>
</reference>
<dbReference type="OMA" id="YSVGVRC"/>
<organism evidence="1 2">
    <name type="scientific">Echeneis naucrates</name>
    <name type="common">Live sharksucker</name>
    <dbReference type="NCBI Taxonomy" id="173247"/>
    <lineage>
        <taxon>Eukaryota</taxon>
        <taxon>Metazoa</taxon>
        <taxon>Chordata</taxon>
        <taxon>Craniata</taxon>
        <taxon>Vertebrata</taxon>
        <taxon>Euteleostomi</taxon>
        <taxon>Actinopterygii</taxon>
        <taxon>Neopterygii</taxon>
        <taxon>Teleostei</taxon>
        <taxon>Neoteleostei</taxon>
        <taxon>Acanthomorphata</taxon>
        <taxon>Carangaria</taxon>
        <taxon>Carangiformes</taxon>
        <taxon>Echeneidae</taxon>
        <taxon>Echeneis</taxon>
    </lineage>
</organism>
<dbReference type="Ensembl" id="ENSENLT00000003283.1">
    <property type="protein sequence ID" value="ENSENLP00000003101.1"/>
    <property type="gene ID" value="ENSENLG00000001511.1"/>
</dbReference>
<protein>
    <recommendedName>
        <fullName evidence="3">UPAR/Ly6 domain-containing protein</fullName>
    </recommendedName>
</protein>
<dbReference type="SUPFAM" id="SSF57302">
    <property type="entry name" value="Snake toxin-like"/>
    <property type="match status" value="1"/>
</dbReference>
<dbReference type="InParanoid" id="A0A665TKW8"/>
<dbReference type="Gene3D" id="2.10.60.10">
    <property type="entry name" value="CD59"/>
    <property type="match status" value="1"/>
</dbReference>
<evidence type="ECO:0008006" key="3">
    <source>
        <dbReference type="Google" id="ProtNLM"/>
    </source>
</evidence>
<name>A0A665TKW8_ECHNA</name>
<keyword evidence="2" id="KW-1185">Reference proteome</keyword>
<proteinExistence type="predicted"/>
<evidence type="ECO:0000313" key="2">
    <source>
        <dbReference type="Proteomes" id="UP000472264"/>
    </source>
</evidence>
<dbReference type="Proteomes" id="UP000472264">
    <property type="component" value="Chromosome 9"/>
</dbReference>
<sequence>MSYPHRSRFFSSSFCSSLPAVSGLRCYTCWGDNPGTCDQIWMCPHHYDRCAIAQNMISKHCMRSDMCDNVYSVGVRCCSEDLCNGAKQIGLFVPLLLVPFIALFLF</sequence>